<comment type="caution">
    <text evidence="2">The sequence shown here is derived from an EMBL/GenBank/DDBJ whole genome shotgun (WGS) entry which is preliminary data.</text>
</comment>
<dbReference type="EMBL" id="BMKF01000002">
    <property type="protein sequence ID" value="GGB75619.1"/>
    <property type="molecule type" value="Genomic_DNA"/>
</dbReference>
<dbReference type="RefSeq" id="WP_233123887.1">
    <property type="nucleotide sequence ID" value="NZ_BMKF01000002.1"/>
</dbReference>
<reference evidence="3" key="1">
    <citation type="journal article" date="2019" name="Int. J. Syst. Evol. Microbiol.">
        <title>The Global Catalogue of Microorganisms (GCM) 10K type strain sequencing project: providing services to taxonomists for standard genome sequencing and annotation.</title>
        <authorList>
            <consortium name="The Broad Institute Genomics Platform"/>
            <consortium name="The Broad Institute Genome Sequencing Center for Infectious Disease"/>
            <person name="Wu L."/>
            <person name="Ma J."/>
        </authorList>
    </citation>
    <scope>NUCLEOTIDE SEQUENCE [LARGE SCALE GENOMIC DNA]</scope>
    <source>
        <strain evidence="3">CGMCC 1.15928</strain>
    </source>
</reference>
<proteinExistence type="predicted"/>
<evidence type="ECO:0000313" key="2">
    <source>
        <dbReference type="EMBL" id="GGB75619.1"/>
    </source>
</evidence>
<evidence type="ECO:0000256" key="1">
    <source>
        <dbReference type="SAM" id="Phobius"/>
    </source>
</evidence>
<keyword evidence="3" id="KW-1185">Reference proteome</keyword>
<accession>A0ABQ1JW37</accession>
<feature type="transmembrane region" description="Helical" evidence="1">
    <location>
        <begin position="6"/>
        <end position="24"/>
    </location>
</feature>
<keyword evidence="1" id="KW-1133">Transmembrane helix</keyword>
<dbReference type="Proteomes" id="UP000628854">
    <property type="component" value="Unassembled WGS sequence"/>
</dbReference>
<keyword evidence="1" id="KW-0472">Membrane</keyword>
<sequence length="80" mass="9371">MFEIDSPFTMVVLIVLIAVGAGVIKNWIKTRGDREADEETQAEIFRLRKDVERLTERVRVLETIATDKDERLREEIRRLA</sequence>
<organism evidence="2 3">
    <name type="scientific">Henriciella pelagia</name>
    <dbReference type="NCBI Taxonomy" id="1977912"/>
    <lineage>
        <taxon>Bacteria</taxon>
        <taxon>Pseudomonadati</taxon>
        <taxon>Pseudomonadota</taxon>
        <taxon>Alphaproteobacteria</taxon>
        <taxon>Hyphomonadales</taxon>
        <taxon>Hyphomonadaceae</taxon>
        <taxon>Henriciella</taxon>
    </lineage>
</organism>
<protein>
    <recommendedName>
        <fullName evidence="4">Envelope stress response membrane protein PspB</fullName>
    </recommendedName>
</protein>
<evidence type="ECO:0000313" key="3">
    <source>
        <dbReference type="Proteomes" id="UP000628854"/>
    </source>
</evidence>
<evidence type="ECO:0008006" key="4">
    <source>
        <dbReference type="Google" id="ProtNLM"/>
    </source>
</evidence>
<keyword evidence="1" id="KW-0812">Transmembrane</keyword>
<gene>
    <name evidence="2" type="ORF">GCM10011503_25410</name>
</gene>
<name>A0ABQ1JW37_9PROT</name>